<evidence type="ECO:0000313" key="1">
    <source>
        <dbReference type="EMBL" id="KAG2556537.1"/>
    </source>
</evidence>
<dbReference type="Proteomes" id="UP000823388">
    <property type="component" value="Chromosome 8N"/>
</dbReference>
<evidence type="ECO:0000313" key="2">
    <source>
        <dbReference type="Proteomes" id="UP000823388"/>
    </source>
</evidence>
<name>A0A8T0P3A2_PANVG</name>
<accession>A0A8T0P3A2</accession>
<gene>
    <name evidence="1" type="ORF">PVAP13_8NG090400</name>
</gene>
<dbReference type="AlphaFoldDB" id="A0A8T0P3A2"/>
<reference evidence="1" key="1">
    <citation type="submission" date="2020-05" db="EMBL/GenBank/DDBJ databases">
        <title>WGS assembly of Panicum virgatum.</title>
        <authorList>
            <person name="Lovell J.T."/>
            <person name="Jenkins J."/>
            <person name="Shu S."/>
            <person name="Juenger T.E."/>
            <person name="Schmutz J."/>
        </authorList>
    </citation>
    <scope>NUCLEOTIDE SEQUENCE</scope>
    <source>
        <strain evidence="1">AP13</strain>
    </source>
</reference>
<organism evidence="1 2">
    <name type="scientific">Panicum virgatum</name>
    <name type="common">Blackwell switchgrass</name>
    <dbReference type="NCBI Taxonomy" id="38727"/>
    <lineage>
        <taxon>Eukaryota</taxon>
        <taxon>Viridiplantae</taxon>
        <taxon>Streptophyta</taxon>
        <taxon>Embryophyta</taxon>
        <taxon>Tracheophyta</taxon>
        <taxon>Spermatophyta</taxon>
        <taxon>Magnoliopsida</taxon>
        <taxon>Liliopsida</taxon>
        <taxon>Poales</taxon>
        <taxon>Poaceae</taxon>
        <taxon>PACMAD clade</taxon>
        <taxon>Panicoideae</taxon>
        <taxon>Panicodae</taxon>
        <taxon>Paniceae</taxon>
        <taxon>Panicinae</taxon>
        <taxon>Panicum</taxon>
        <taxon>Panicum sect. Hiantes</taxon>
    </lineage>
</organism>
<proteinExistence type="predicted"/>
<keyword evidence="2" id="KW-1185">Reference proteome</keyword>
<dbReference type="EMBL" id="CM029052">
    <property type="protein sequence ID" value="KAG2556537.1"/>
    <property type="molecule type" value="Genomic_DNA"/>
</dbReference>
<protein>
    <submittedName>
        <fullName evidence="1">Uncharacterized protein</fullName>
    </submittedName>
</protein>
<sequence length="163" mass="17786">MPNASSPPPPPPPGPYLPNTPSCGCRHRCIRASPLASCPTLAPLPPRDAAVRFHSHRSACTRRTPPLSAVARHSCIRPPCAERGATPPAAPPLRGVAVPGQQGPRPAWRRACSLLISLPPPTHVKNDRWLGRRYFRGHHSCAQRFIIPRTITGSQNYMKLCPR</sequence>
<comment type="caution">
    <text evidence="1">The sequence shown here is derived from an EMBL/GenBank/DDBJ whole genome shotgun (WGS) entry which is preliminary data.</text>
</comment>